<proteinExistence type="predicted"/>
<dbReference type="InterPro" id="IPR038396">
    <property type="entry name" value="SpoIIAA-like_sf"/>
</dbReference>
<evidence type="ECO:0000313" key="1">
    <source>
        <dbReference type="EMBL" id="OIQ86377.1"/>
    </source>
</evidence>
<dbReference type="Gene3D" id="3.40.50.10600">
    <property type="entry name" value="SpoIIaa-like domains"/>
    <property type="match status" value="1"/>
</dbReference>
<dbReference type="SUPFAM" id="SSF52091">
    <property type="entry name" value="SpoIIaa-like"/>
    <property type="match status" value="1"/>
</dbReference>
<protein>
    <recommendedName>
        <fullName evidence="2">STAS/SEC14 domain-containing protein</fullName>
    </recommendedName>
</protein>
<gene>
    <name evidence="1" type="ORF">GALL_317630</name>
</gene>
<evidence type="ECO:0008006" key="2">
    <source>
        <dbReference type="Google" id="ProtNLM"/>
    </source>
</evidence>
<name>A0A1J5QRW0_9ZZZZ</name>
<dbReference type="InterPro" id="IPR021866">
    <property type="entry name" value="SpoIIAA-like"/>
</dbReference>
<dbReference type="AlphaFoldDB" id="A0A1J5QRW0"/>
<dbReference type="InterPro" id="IPR036513">
    <property type="entry name" value="STAS_dom_sf"/>
</dbReference>
<dbReference type="EMBL" id="MLJW01000483">
    <property type="protein sequence ID" value="OIQ86377.1"/>
    <property type="molecule type" value="Genomic_DNA"/>
</dbReference>
<reference evidence="1" key="1">
    <citation type="submission" date="2016-10" db="EMBL/GenBank/DDBJ databases">
        <title>Sequence of Gallionella enrichment culture.</title>
        <authorList>
            <person name="Poehlein A."/>
            <person name="Muehling M."/>
            <person name="Daniel R."/>
        </authorList>
    </citation>
    <scope>NUCLEOTIDE SEQUENCE</scope>
</reference>
<accession>A0A1J5QRW0</accession>
<comment type="caution">
    <text evidence="1">The sequence shown here is derived from an EMBL/GenBank/DDBJ whole genome shotgun (WGS) entry which is preliminary data.</text>
</comment>
<dbReference type="Pfam" id="PF11964">
    <property type="entry name" value="SpoIIAA-like"/>
    <property type="match status" value="1"/>
</dbReference>
<organism evidence="1">
    <name type="scientific">mine drainage metagenome</name>
    <dbReference type="NCBI Taxonomy" id="410659"/>
    <lineage>
        <taxon>unclassified sequences</taxon>
        <taxon>metagenomes</taxon>
        <taxon>ecological metagenomes</taxon>
    </lineage>
</organism>
<sequence length="129" mass="14836">MPFDVRTDPDNGLLSISVTGTVSREDLEHMFDEIERIEDSHPGIPSRIADFRQVERFDADFAHVFPLAERRKKRQHRAPHRTAIVVEKPLHVGFVRLYQTLNDNPRTKIEVFSDRSRAMDWLAAAASVA</sequence>